<dbReference type="InterPro" id="IPR036890">
    <property type="entry name" value="HATPase_C_sf"/>
</dbReference>
<dbReference type="SUPFAM" id="SSF55874">
    <property type="entry name" value="ATPase domain of HSP90 chaperone/DNA topoisomerase II/histidine kinase"/>
    <property type="match status" value="1"/>
</dbReference>
<organism evidence="16 17">
    <name type="scientific">Flavobacterium orientale</name>
    <dbReference type="NCBI Taxonomy" id="1756020"/>
    <lineage>
        <taxon>Bacteria</taxon>
        <taxon>Pseudomonadati</taxon>
        <taxon>Bacteroidota</taxon>
        <taxon>Flavobacteriia</taxon>
        <taxon>Flavobacteriales</taxon>
        <taxon>Flavobacteriaceae</taxon>
        <taxon>Flavobacterium</taxon>
    </lineage>
</organism>
<dbReference type="InterPro" id="IPR005467">
    <property type="entry name" value="His_kinase_dom"/>
</dbReference>
<dbReference type="Proteomes" id="UP000625735">
    <property type="component" value="Unassembled WGS sequence"/>
</dbReference>
<gene>
    <name evidence="16" type="ORF">GCM10011343_25720</name>
</gene>
<dbReference type="Pfam" id="PF02518">
    <property type="entry name" value="HATPase_c"/>
    <property type="match status" value="1"/>
</dbReference>
<dbReference type="Pfam" id="PF13426">
    <property type="entry name" value="PAS_9"/>
    <property type="match status" value="1"/>
</dbReference>
<dbReference type="AlphaFoldDB" id="A0A916Y7X6"/>
<dbReference type="SMART" id="SM00387">
    <property type="entry name" value="HATPase_c"/>
    <property type="match status" value="1"/>
</dbReference>
<reference evidence="16" key="1">
    <citation type="journal article" date="2014" name="Int. J. Syst. Evol. Microbiol.">
        <title>Complete genome sequence of Corynebacterium casei LMG S-19264T (=DSM 44701T), isolated from a smear-ripened cheese.</title>
        <authorList>
            <consortium name="US DOE Joint Genome Institute (JGI-PGF)"/>
            <person name="Walter F."/>
            <person name="Albersmeier A."/>
            <person name="Kalinowski J."/>
            <person name="Ruckert C."/>
        </authorList>
    </citation>
    <scope>NUCLEOTIDE SEQUENCE</scope>
    <source>
        <strain evidence="16">CGMCC 1.12506</strain>
    </source>
</reference>
<dbReference type="GO" id="GO:0007234">
    <property type="term" value="P:osmosensory signaling via phosphorelay pathway"/>
    <property type="evidence" value="ECO:0007669"/>
    <property type="project" value="TreeGrafter"/>
</dbReference>
<dbReference type="InterPro" id="IPR050351">
    <property type="entry name" value="BphY/WalK/GraS-like"/>
</dbReference>
<dbReference type="EC" id="2.7.13.3" evidence="3"/>
<dbReference type="PRINTS" id="PR00344">
    <property type="entry name" value="BCTRLSENSOR"/>
</dbReference>
<dbReference type="InterPro" id="IPR036097">
    <property type="entry name" value="HisK_dim/P_sf"/>
</dbReference>
<evidence type="ECO:0000313" key="17">
    <source>
        <dbReference type="Proteomes" id="UP000625735"/>
    </source>
</evidence>
<keyword evidence="5" id="KW-0808">Transferase</keyword>
<feature type="domain" description="Histidine kinase" evidence="13">
    <location>
        <begin position="163"/>
        <end position="381"/>
    </location>
</feature>
<keyword evidence="10" id="KW-1133">Transmembrane helix</keyword>
<evidence type="ECO:0000256" key="4">
    <source>
        <dbReference type="ARBA" id="ARBA00022553"/>
    </source>
</evidence>
<evidence type="ECO:0000256" key="5">
    <source>
        <dbReference type="ARBA" id="ARBA00022679"/>
    </source>
</evidence>
<evidence type="ECO:0000256" key="7">
    <source>
        <dbReference type="ARBA" id="ARBA00022741"/>
    </source>
</evidence>
<evidence type="ECO:0000259" key="14">
    <source>
        <dbReference type="PROSITE" id="PS50112"/>
    </source>
</evidence>
<keyword evidence="17" id="KW-1185">Reference proteome</keyword>
<dbReference type="SUPFAM" id="SSF55785">
    <property type="entry name" value="PYP-like sensor domain (PAS domain)"/>
    <property type="match status" value="1"/>
</dbReference>
<keyword evidence="12" id="KW-0472">Membrane</keyword>
<dbReference type="PROSITE" id="PS50112">
    <property type="entry name" value="PAS"/>
    <property type="match status" value="1"/>
</dbReference>
<evidence type="ECO:0000256" key="1">
    <source>
        <dbReference type="ARBA" id="ARBA00000085"/>
    </source>
</evidence>
<dbReference type="InterPro" id="IPR035965">
    <property type="entry name" value="PAS-like_dom_sf"/>
</dbReference>
<feature type="domain" description="PAS" evidence="14">
    <location>
        <begin position="18"/>
        <end position="91"/>
    </location>
</feature>
<dbReference type="SMART" id="SM00388">
    <property type="entry name" value="HisKA"/>
    <property type="match status" value="1"/>
</dbReference>
<evidence type="ECO:0000259" key="13">
    <source>
        <dbReference type="PROSITE" id="PS50109"/>
    </source>
</evidence>
<dbReference type="SUPFAM" id="SSF47384">
    <property type="entry name" value="Homodimeric domain of signal transducing histidine kinase"/>
    <property type="match status" value="1"/>
</dbReference>
<evidence type="ECO:0000256" key="9">
    <source>
        <dbReference type="ARBA" id="ARBA00022840"/>
    </source>
</evidence>
<keyword evidence="4" id="KW-0597">Phosphoprotein</keyword>
<evidence type="ECO:0000256" key="8">
    <source>
        <dbReference type="ARBA" id="ARBA00022777"/>
    </source>
</evidence>
<evidence type="ECO:0000256" key="11">
    <source>
        <dbReference type="ARBA" id="ARBA00023012"/>
    </source>
</evidence>
<dbReference type="InterPro" id="IPR000014">
    <property type="entry name" value="PAS"/>
</dbReference>
<evidence type="ECO:0000256" key="12">
    <source>
        <dbReference type="ARBA" id="ARBA00023136"/>
    </source>
</evidence>
<evidence type="ECO:0000313" key="16">
    <source>
        <dbReference type="EMBL" id="GGD34683.1"/>
    </source>
</evidence>
<dbReference type="InterPro" id="IPR004358">
    <property type="entry name" value="Sig_transdc_His_kin-like_C"/>
</dbReference>
<comment type="caution">
    <text evidence="16">The sequence shown here is derived from an EMBL/GenBank/DDBJ whole genome shotgun (WGS) entry which is preliminary data.</text>
</comment>
<keyword evidence="6" id="KW-0812">Transmembrane</keyword>
<dbReference type="CDD" id="cd00130">
    <property type="entry name" value="PAS"/>
    <property type="match status" value="1"/>
</dbReference>
<dbReference type="InterPro" id="IPR003594">
    <property type="entry name" value="HATPase_dom"/>
</dbReference>
<evidence type="ECO:0000256" key="2">
    <source>
        <dbReference type="ARBA" id="ARBA00004141"/>
    </source>
</evidence>
<accession>A0A916Y7X6</accession>
<proteinExistence type="predicted"/>
<sequence length="391" mass="43568">MQEEITTEKVLKKQYVPGTAFYSQVIDSLHDYAIFTVDMDLQVNSWNSGATKIFQYETDEILGKPFGIIFTDEDKVSGIPKNEIDLAMQNGRSTDIRWHLRKDNSTFYADGLVFPLKDEEDVVIGYVKILRDITARKESEDALKKYAKEMEDLNSHKESVLAILSHDLRSPLSAIIQGTEYLSTNFDSVGPELAVELVKEIHTATKNQLNMLDYLVEWARIKYAAEAFNPTTIALLPSVNKVLANLKEAAALGDIKFRNEIGADCSVYADEKMVLSILQNLISNAIKHSHRGGYINLFVKESEGKITIAIRDRGTGIAKETLHTLFSPQVSKLTKAVETKQGAGIGLLLVKGFSEKNGGTVWVESEEGNGACFYFTLPEGKSKGQWIMEAI</sequence>
<dbReference type="InterPro" id="IPR000700">
    <property type="entry name" value="PAS-assoc_C"/>
</dbReference>
<dbReference type="CDD" id="cd00082">
    <property type="entry name" value="HisKA"/>
    <property type="match status" value="1"/>
</dbReference>
<dbReference type="GO" id="GO:0016020">
    <property type="term" value="C:membrane"/>
    <property type="evidence" value="ECO:0007669"/>
    <property type="project" value="UniProtKB-SubCell"/>
</dbReference>
<name>A0A916Y7X6_9FLAO</name>
<keyword evidence="9" id="KW-0067">ATP-binding</keyword>
<dbReference type="InterPro" id="IPR003661">
    <property type="entry name" value="HisK_dim/P_dom"/>
</dbReference>
<dbReference type="GO" id="GO:0005524">
    <property type="term" value="F:ATP binding"/>
    <property type="evidence" value="ECO:0007669"/>
    <property type="project" value="UniProtKB-KW"/>
</dbReference>
<dbReference type="PANTHER" id="PTHR42878:SF7">
    <property type="entry name" value="SENSOR HISTIDINE KINASE GLRK"/>
    <property type="match status" value="1"/>
</dbReference>
<comment type="subcellular location">
    <subcellularLocation>
        <location evidence="2">Membrane</location>
        <topology evidence="2">Multi-pass membrane protein</topology>
    </subcellularLocation>
</comment>
<keyword evidence="7" id="KW-0547">Nucleotide-binding</keyword>
<evidence type="ECO:0000256" key="10">
    <source>
        <dbReference type="ARBA" id="ARBA00022989"/>
    </source>
</evidence>
<dbReference type="GO" id="GO:0000156">
    <property type="term" value="F:phosphorelay response regulator activity"/>
    <property type="evidence" value="ECO:0007669"/>
    <property type="project" value="TreeGrafter"/>
</dbReference>
<dbReference type="Gene3D" id="3.30.565.10">
    <property type="entry name" value="Histidine kinase-like ATPase, C-terminal domain"/>
    <property type="match status" value="1"/>
</dbReference>
<evidence type="ECO:0000256" key="6">
    <source>
        <dbReference type="ARBA" id="ARBA00022692"/>
    </source>
</evidence>
<keyword evidence="8" id="KW-0418">Kinase</keyword>
<dbReference type="GO" id="GO:0000155">
    <property type="term" value="F:phosphorelay sensor kinase activity"/>
    <property type="evidence" value="ECO:0007669"/>
    <property type="project" value="InterPro"/>
</dbReference>
<keyword evidence="11" id="KW-0902">Two-component regulatory system</keyword>
<evidence type="ECO:0000256" key="3">
    <source>
        <dbReference type="ARBA" id="ARBA00012438"/>
    </source>
</evidence>
<dbReference type="PANTHER" id="PTHR42878">
    <property type="entry name" value="TWO-COMPONENT HISTIDINE KINASE"/>
    <property type="match status" value="1"/>
</dbReference>
<dbReference type="Gene3D" id="3.30.450.20">
    <property type="entry name" value="PAS domain"/>
    <property type="match status" value="1"/>
</dbReference>
<dbReference type="NCBIfam" id="TIGR00229">
    <property type="entry name" value="sensory_box"/>
    <property type="match status" value="1"/>
</dbReference>
<dbReference type="RefSeq" id="WP_188363000.1">
    <property type="nucleotide sequence ID" value="NZ_BMFG01000012.1"/>
</dbReference>
<reference evidence="16" key="2">
    <citation type="submission" date="2020-09" db="EMBL/GenBank/DDBJ databases">
        <authorList>
            <person name="Sun Q."/>
            <person name="Zhou Y."/>
        </authorList>
    </citation>
    <scope>NUCLEOTIDE SEQUENCE</scope>
    <source>
        <strain evidence="16">CGMCC 1.12506</strain>
    </source>
</reference>
<feature type="domain" description="PAC" evidence="15">
    <location>
        <begin position="92"/>
        <end position="145"/>
    </location>
</feature>
<dbReference type="CDD" id="cd00075">
    <property type="entry name" value="HATPase"/>
    <property type="match status" value="1"/>
</dbReference>
<protein>
    <recommendedName>
        <fullName evidence="3">histidine kinase</fullName>
        <ecNumber evidence="3">2.7.13.3</ecNumber>
    </recommendedName>
</protein>
<dbReference type="PROSITE" id="PS50109">
    <property type="entry name" value="HIS_KIN"/>
    <property type="match status" value="1"/>
</dbReference>
<dbReference type="Gene3D" id="1.10.287.130">
    <property type="match status" value="1"/>
</dbReference>
<evidence type="ECO:0000259" key="15">
    <source>
        <dbReference type="PROSITE" id="PS50113"/>
    </source>
</evidence>
<dbReference type="EMBL" id="BMFG01000012">
    <property type="protein sequence ID" value="GGD34683.1"/>
    <property type="molecule type" value="Genomic_DNA"/>
</dbReference>
<comment type="catalytic activity">
    <reaction evidence="1">
        <text>ATP + protein L-histidine = ADP + protein N-phospho-L-histidine.</text>
        <dbReference type="EC" id="2.7.13.3"/>
    </reaction>
</comment>
<dbReference type="PROSITE" id="PS50113">
    <property type="entry name" value="PAC"/>
    <property type="match status" value="1"/>
</dbReference>
<dbReference type="GO" id="GO:0030295">
    <property type="term" value="F:protein kinase activator activity"/>
    <property type="evidence" value="ECO:0007669"/>
    <property type="project" value="TreeGrafter"/>
</dbReference>
<dbReference type="Pfam" id="PF00512">
    <property type="entry name" value="HisKA"/>
    <property type="match status" value="1"/>
</dbReference>